<sequence>MSNQDFLIMLVALSASAILTRYLPLKLLQGVELSEDFKTWMNFIPVSIFAALVASDVFLTDSAELALNPFTNPLIIPSIIVFVVSKKTEHMLLSVFVGIVSVFLMQWMI</sequence>
<dbReference type="InterPro" id="IPR008407">
    <property type="entry name" value="Brnchd-chn_aa_trnsp_AzlD"/>
</dbReference>
<dbReference type="GeneID" id="42694934"/>
<accession>A0A328K394</accession>
<proteinExistence type="predicted"/>
<dbReference type="RefSeq" id="WP_004636820.1">
    <property type="nucleotide sequence ID" value="NZ_CBCRTD010000004.1"/>
</dbReference>
<organism evidence="1 2">
    <name type="scientific">Dolosigranulum pigrum</name>
    <dbReference type="NCBI Taxonomy" id="29394"/>
    <lineage>
        <taxon>Bacteria</taxon>
        <taxon>Bacillati</taxon>
        <taxon>Bacillota</taxon>
        <taxon>Bacilli</taxon>
        <taxon>Lactobacillales</taxon>
        <taxon>Carnobacteriaceae</taxon>
        <taxon>Dolosigranulum</taxon>
    </lineage>
</organism>
<dbReference type="AlphaFoldDB" id="A0A328K394"/>
<dbReference type="Proteomes" id="UP000315953">
    <property type="component" value="Chromosome"/>
</dbReference>
<gene>
    <name evidence="1" type="ORF">FNV33_07550</name>
</gene>
<dbReference type="OrthoDB" id="7870017at2"/>
<dbReference type="KEGG" id="dpm:FNV33_07550"/>
<name>A0A328K394_9LACT</name>
<reference evidence="1 2" key="1">
    <citation type="submission" date="2019-07" db="EMBL/GenBank/DDBJ databases">
        <title>Genome assembly of a nasal isolate of Dolosigranulum pigrum from a chronic sinusitis patient.</title>
        <authorList>
            <person name="Baig S."/>
            <person name="Overballe-Petersen S."/>
            <person name="Kaspar U."/>
            <person name="Rendboe A."/>
            <person name="de Man T."/>
            <person name="Liu C."/>
            <person name="Price L.B."/>
            <person name="Stegger M."/>
            <person name="Becker K."/>
            <person name="Skytt Andersen P."/>
        </authorList>
    </citation>
    <scope>NUCLEOTIDE SEQUENCE [LARGE SCALE GENOMIC DNA]</scope>
    <source>
        <strain evidence="1 2">83VPs-KB5</strain>
    </source>
</reference>
<evidence type="ECO:0000313" key="2">
    <source>
        <dbReference type="Proteomes" id="UP000315953"/>
    </source>
</evidence>
<evidence type="ECO:0000313" key="1">
    <source>
        <dbReference type="EMBL" id="QDO91890.1"/>
    </source>
</evidence>
<dbReference type="Pfam" id="PF05437">
    <property type="entry name" value="AzlD"/>
    <property type="match status" value="1"/>
</dbReference>
<protein>
    <submittedName>
        <fullName evidence="1">AzlD domain-containing protein</fullName>
    </submittedName>
</protein>
<dbReference type="EMBL" id="CP041626">
    <property type="protein sequence ID" value="QDO91890.1"/>
    <property type="molecule type" value="Genomic_DNA"/>
</dbReference>